<evidence type="ECO:0000259" key="7">
    <source>
        <dbReference type="Pfam" id="PF08281"/>
    </source>
</evidence>
<dbReference type="PANTHER" id="PTHR43133:SF57">
    <property type="entry name" value="RNA POLYMERASE SIGMA-70 FACTOR"/>
    <property type="match status" value="1"/>
</dbReference>
<dbReference type="SUPFAM" id="SSF88946">
    <property type="entry name" value="Sigma2 domain of RNA polymerase sigma factors"/>
    <property type="match status" value="1"/>
</dbReference>
<dbReference type="SUPFAM" id="SSF88659">
    <property type="entry name" value="Sigma3 and sigma4 domains of RNA polymerase sigma factors"/>
    <property type="match status" value="1"/>
</dbReference>
<dbReference type="RefSeq" id="WP_285663519.1">
    <property type="nucleotide sequence ID" value="NZ_BSTX01000002.1"/>
</dbReference>
<accession>A0A9W6SM86</accession>
<dbReference type="EMBL" id="BSTX01000002">
    <property type="protein sequence ID" value="GLZ78362.1"/>
    <property type="molecule type" value="Genomic_DNA"/>
</dbReference>
<proteinExistence type="inferred from homology"/>
<evidence type="ECO:0000256" key="5">
    <source>
        <dbReference type="SAM" id="MobiDB-lite"/>
    </source>
</evidence>
<evidence type="ECO:0000313" key="9">
    <source>
        <dbReference type="Proteomes" id="UP001165079"/>
    </source>
</evidence>
<dbReference type="InterPro" id="IPR013249">
    <property type="entry name" value="RNA_pol_sigma70_r4_t2"/>
</dbReference>
<dbReference type="GO" id="GO:0003677">
    <property type="term" value="F:DNA binding"/>
    <property type="evidence" value="ECO:0007669"/>
    <property type="project" value="InterPro"/>
</dbReference>
<dbReference type="Pfam" id="PF04542">
    <property type="entry name" value="Sigma70_r2"/>
    <property type="match status" value="1"/>
</dbReference>
<dbReference type="InterPro" id="IPR036388">
    <property type="entry name" value="WH-like_DNA-bd_sf"/>
</dbReference>
<dbReference type="NCBIfam" id="TIGR02937">
    <property type="entry name" value="sigma70-ECF"/>
    <property type="match status" value="1"/>
</dbReference>
<sequence>MLTRTPTRRITRRPSPPPTVRRPHGVVAPPVAEAGPPEAFLRAIGGDREAFAGIYRDNHVVVRRVILSRLGQADRGLTEDFVQEVFARAWKNIRLLRWRGRDIATWLVTIACNLVRDHWKRAAAREVLGADVVDAPDRFFDAPEDAAISAASRPELVAALAALPHRQRQCVTHRFVHDHSVAETARVLGITAANVKVTTHRALERLARLLGGDR</sequence>
<organism evidence="8 9">
    <name type="scientific">Actinorhabdospora filicis</name>
    <dbReference type="NCBI Taxonomy" id="1785913"/>
    <lineage>
        <taxon>Bacteria</taxon>
        <taxon>Bacillati</taxon>
        <taxon>Actinomycetota</taxon>
        <taxon>Actinomycetes</taxon>
        <taxon>Micromonosporales</taxon>
        <taxon>Micromonosporaceae</taxon>
        <taxon>Actinorhabdospora</taxon>
    </lineage>
</organism>
<feature type="compositionally biased region" description="Basic residues" evidence="5">
    <location>
        <begin position="1"/>
        <end position="12"/>
    </location>
</feature>
<evidence type="ECO:0000256" key="2">
    <source>
        <dbReference type="ARBA" id="ARBA00023015"/>
    </source>
</evidence>
<dbReference type="GO" id="GO:0016987">
    <property type="term" value="F:sigma factor activity"/>
    <property type="evidence" value="ECO:0007669"/>
    <property type="project" value="UniProtKB-KW"/>
</dbReference>
<protein>
    <recommendedName>
        <fullName evidence="10">Sigma-70 family RNA polymerase sigma factor</fullName>
    </recommendedName>
</protein>
<feature type="domain" description="RNA polymerase sigma-70 region 2" evidence="6">
    <location>
        <begin position="55"/>
        <end position="123"/>
    </location>
</feature>
<reference evidence="8" key="1">
    <citation type="submission" date="2023-03" db="EMBL/GenBank/DDBJ databases">
        <title>Actinorhabdospora filicis NBRC 111898.</title>
        <authorList>
            <person name="Ichikawa N."/>
            <person name="Sato H."/>
            <person name="Tonouchi N."/>
        </authorList>
    </citation>
    <scope>NUCLEOTIDE SEQUENCE</scope>
    <source>
        <strain evidence="8">NBRC 111898</strain>
    </source>
</reference>
<evidence type="ECO:0000256" key="3">
    <source>
        <dbReference type="ARBA" id="ARBA00023082"/>
    </source>
</evidence>
<feature type="domain" description="RNA polymerase sigma factor 70 region 4 type 2" evidence="7">
    <location>
        <begin position="155"/>
        <end position="206"/>
    </location>
</feature>
<keyword evidence="4" id="KW-0804">Transcription</keyword>
<dbReference type="InterPro" id="IPR013324">
    <property type="entry name" value="RNA_pol_sigma_r3/r4-like"/>
</dbReference>
<keyword evidence="3" id="KW-0731">Sigma factor</keyword>
<comment type="caution">
    <text evidence="8">The sequence shown here is derived from an EMBL/GenBank/DDBJ whole genome shotgun (WGS) entry which is preliminary data.</text>
</comment>
<evidence type="ECO:0000259" key="6">
    <source>
        <dbReference type="Pfam" id="PF04542"/>
    </source>
</evidence>
<dbReference type="InterPro" id="IPR014284">
    <property type="entry name" value="RNA_pol_sigma-70_dom"/>
</dbReference>
<comment type="similarity">
    <text evidence="1">Belongs to the sigma-70 factor family. ECF subfamily.</text>
</comment>
<dbReference type="Pfam" id="PF08281">
    <property type="entry name" value="Sigma70_r4_2"/>
    <property type="match status" value="1"/>
</dbReference>
<evidence type="ECO:0000313" key="8">
    <source>
        <dbReference type="EMBL" id="GLZ78362.1"/>
    </source>
</evidence>
<dbReference type="Proteomes" id="UP001165079">
    <property type="component" value="Unassembled WGS sequence"/>
</dbReference>
<dbReference type="PANTHER" id="PTHR43133">
    <property type="entry name" value="RNA POLYMERASE ECF-TYPE SIGMA FACTO"/>
    <property type="match status" value="1"/>
</dbReference>
<dbReference type="GO" id="GO:0006352">
    <property type="term" value="P:DNA-templated transcription initiation"/>
    <property type="evidence" value="ECO:0007669"/>
    <property type="project" value="InterPro"/>
</dbReference>
<keyword evidence="2" id="KW-0805">Transcription regulation</keyword>
<dbReference type="AlphaFoldDB" id="A0A9W6SM86"/>
<dbReference type="InterPro" id="IPR013325">
    <property type="entry name" value="RNA_pol_sigma_r2"/>
</dbReference>
<keyword evidence="9" id="KW-1185">Reference proteome</keyword>
<evidence type="ECO:0000256" key="1">
    <source>
        <dbReference type="ARBA" id="ARBA00010641"/>
    </source>
</evidence>
<dbReference type="Gene3D" id="1.10.10.10">
    <property type="entry name" value="Winged helix-like DNA-binding domain superfamily/Winged helix DNA-binding domain"/>
    <property type="match status" value="1"/>
</dbReference>
<dbReference type="InterPro" id="IPR039425">
    <property type="entry name" value="RNA_pol_sigma-70-like"/>
</dbReference>
<gene>
    <name evidence="8" type="ORF">Afil01_31690</name>
</gene>
<dbReference type="Gene3D" id="1.10.1740.10">
    <property type="match status" value="1"/>
</dbReference>
<evidence type="ECO:0008006" key="10">
    <source>
        <dbReference type="Google" id="ProtNLM"/>
    </source>
</evidence>
<feature type="region of interest" description="Disordered" evidence="5">
    <location>
        <begin position="1"/>
        <end position="31"/>
    </location>
</feature>
<dbReference type="InterPro" id="IPR007627">
    <property type="entry name" value="RNA_pol_sigma70_r2"/>
</dbReference>
<name>A0A9W6SM86_9ACTN</name>
<dbReference type="CDD" id="cd06171">
    <property type="entry name" value="Sigma70_r4"/>
    <property type="match status" value="1"/>
</dbReference>
<evidence type="ECO:0000256" key="4">
    <source>
        <dbReference type="ARBA" id="ARBA00023163"/>
    </source>
</evidence>